<evidence type="ECO:0000256" key="3">
    <source>
        <dbReference type="ARBA" id="ARBA00009210"/>
    </source>
</evidence>
<dbReference type="Gene3D" id="3.40.20.10">
    <property type="entry name" value="Severin"/>
    <property type="match status" value="1"/>
</dbReference>
<evidence type="ECO:0000256" key="1">
    <source>
        <dbReference type="ARBA" id="ARBA00004299"/>
    </source>
</evidence>
<feature type="domain" description="Sec23/Sec24 helical" evidence="20">
    <location>
        <begin position="547"/>
        <end position="656"/>
    </location>
</feature>
<keyword evidence="9 16" id="KW-0862">Zinc</keyword>
<dbReference type="GO" id="GO:0000139">
    <property type="term" value="C:Golgi membrane"/>
    <property type="evidence" value="ECO:0007669"/>
    <property type="project" value="UniProtKB-SubCell"/>
</dbReference>
<evidence type="ECO:0000259" key="17">
    <source>
        <dbReference type="Pfam" id="PF00626"/>
    </source>
</evidence>
<dbReference type="FunFam" id="3.40.20.10:FF:000041">
    <property type="entry name" value="Protein transport protein SEC23"/>
    <property type="match status" value="1"/>
</dbReference>
<evidence type="ECO:0000259" key="18">
    <source>
        <dbReference type="Pfam" id="PF04810"/>
    </source>
</evidence>
<evidence type="ECO:0000256" key="10">
    <source>
        <dbReference type="ARBA" id="ARBA00022892"/>
    </source>
</evidence>
<dbReference type="RefSeq" id="XP_020075762.1">
    <property type="nucleotide sequence ID" value="XM_020218804.1"/>
</dbReference>
<gene>
    <name evidence="22" type="ORF">HYPBUDRAFT_111015</name>
</gene>
<evidence type="ECO:0000313" key="23">
    <source>
        <dbReference type="Proteomes" id="UP000095085"/>
    </source>
</evidence>
<dbReference type="Proteomes" id="UP000095085">
    <property type="component" value="Unassembled WGS sequence"/>
</dbReference>
<dbReference type="PANTHER" id="PTHR11141:SF0">
    <property type="entry name" value="PROTEIN TRANSPORT PROTEIN SEC23"/>
    <property type="match status" value="1"/>
</dbReference>
<dbReference type="Pfam" id="PF00626">
    <property type="entry name" value="Gelsolin"/>
    <property type="match status" value="1"/>
</dbReference>
<dbReference type="GO" id="GO:0070971">
    <property type="term" value="C:endoplasmic reticulum exit site"/>
    <property type="evidence" value="ECO:0007669"/>
    <property type="project" value="TreeGrafter"/>
</dbReference>
<protein>
    <recommendedName>
        <fullName evidence="4 16">Protein transport protein SEC23</fullName>
    </recommendedName>
</protein>
<keyword evidence="14 16" id="KW-0968">Cytoplasmic vesicle</keyword>
<keyword evidence="11 16" id="KW-0653">Protein transport</keyword>
<dbReference type="InterPro" id="IPR036465">
    <property type="entry name" value="vWFA_dom_sf"/>
</dbReference>
<evidence type="ECO:0000256" key="16">
    <source>
        <dbReference type="RuleBase" id="RU365030"/>
    </source>
</evidence>
<dbReference type="InterPro" id="IPR007123">
    <property type="entry name" value="Gelsolin-like_dom"/>
</dbReference>
<dbReference type="InterPro" id="IPR037364">
    <property type="entry name" value="Sec23"/>
</dbReference>
<reference evidence="23" key="1">
    <citation type="submission" date="2016-05" db="EMBL/GenBank/DDBJ databases">
        <title>Comparative genomics of biotechnologically important yeasts.</title>
        <authorList>
            <consortium name="DOE Joint Genome Institute"/>
            <person name="Riley R."/>
            <person name="Haridas S."/>
            <person name="Wolfe K.H."/>
            <person name="Lopes M.R."/>
            <person name="Hittinger C.T."/>
            <person name="Goker M."/>
            <person name="Salamov A."/>
            <person name="Wisecaver J."/>
            <person name="Long T.M."/>
            <person name="Aerts A.L."/>
            <person name="Barry K."/>
            <person name="Choi C."/>
            <person name="Clum A."/>
            <person name="Coughlan A.Y."/>
            <person name="Deshpande S."/>
            <person name="Douglass A.P."/>
            <person name="Hanson S.J."/>
            <person name="Klenk H.-P."/>
            <person name="Labutti K."/>
            <person name="Lapidus A."/>
            <person name="Lindquist E."/>
            <person name="Lipzen A."/>
            <person name="Meier-Kolthoff J.P."/>
            <person name="Ohm R.A."/>
            <person name="Otillar R.P."/>
            <person name="Pangilinan J."/>
            <person name="Peng Y."/>
            <person name="Rokas A."/>
            <person name="Rosa C.A."/>
            <person name="Scheuner C."/>
            <person name="Sibirny A.A."/>
            <person name="Slot J.C."/>
            <person name="Stielow J.B."/>
            <person name="Sun H."/>
            <person name="Kurtzman C.P."/>
            <person name="Blackwell M."/>
            <person name="Grigoriev I.V."/>
            <person name="Jeffries T.W."/>
        </authorList>
    </citation>
    <scope>NUCLEOTIDE SEQUENCE [LARGE SCALE GENOMIC DNA]</scope>
    <source>
        <strain evidence="23">NRRL Y-1933</strain>
    </source>
</reference>
<dbReference type="Pfam" id="PF04815">
    <property type="entry name" value="Sec23_helical"/>
    <property type="match status" value="1"/>
</dbReference>
<dbReference type="InterPro" id="IPR006900">
    <property type="entry name" value="Sec23/24_helical_dom"/>
</dbReference>
<dbReference type="InterPro" id="IPR036175">
    <property type="entry name" value="Sec23/24_helical_dom_sf"/>
</dbReference>
<dbReference type="OrthoDB" id="10256289at2759"/>
<dbReference type="InterPro" id="IPR012990">
    <property type="entry name" value="Beta-sandwich_Sec23_24"/>
</dbReference>
<proteinExistence type="inferred from homology"/>
<keyword evidence="10 16" id="KW-0931">ER-Golgi transport</keyword>
<organism evidence="22 23">
    <name type="scientific">Hyphopichia burtonii NRRL Y-1933</name>
    <dbReference type="NCBI Taxonomy" id="984485"/>
    <lineage>
        <taxon>Eukaryota</taxon>
        <taxon>Fungi</taxon>
        <taxon>Dikarya</taxon>
        <taxon>Ascomycota</taxon>
        <taxon>Saccharomycotina</taxon>
        <taxon>Pichiomycetes</taxon>
        <taxon>Debaryomycetaceae</taxon>
        <taxon>Hyphopichia</taxon>
    </lineage>
</organism>
<evidence type="ECO:0000256" key="7">
    <source>
        <dbReference type="ARBA" id="ARBA00022723"/>
    </source>
</evidence>
<dbReference type="GO" id="GO:0030127">
    <property type="term" value="C:COPII vesicle coat"/>
    <property type="evidence" value="ECO:0007669"/>
    <property type="project" value="InterPro"/>
</dbReference>
<keyword evidence="5 16" id="KW-0813">Transport</keyword>
<dbReference type="InterPro" id="IPR029006">
    <property type="entry name" value="ADF-H/Gelsolin-like_dom_sf"/>
</dbReference>
<dbReference type="Gene3D" id="2.30.30.380">
    <property type="entry name" value="Zn-finger domain of Sec23/24"/>
    <property type="match status" value="1"/>
</dbReference>
<dbReference type="Pfam" id="PF08033">
    <property type="entry name" value="Sec23_BS"/>
    <property type="match status" value="1"/>
</dbReference>
<keyword evidence="23" id="KW-1185">Reference proteome</keyword>
<dbReference type="InterPro" id="IPR036174">
    <property type="entry name" value="Znf_Sec23_Sec24_sf"/>
</dbReference>
<dbReference type="AlphaFoldDB" id="A0A1E4RHV9"/>
<name>A0A1E4RHV9_9ASCO</name>
<evidence type="ECO:0000256" key="15">
    <source>
        <dbReference type="ARBA" id="ARBA00025471"/>
    </source>
</evidence>
<dbReference type="SUPFAM" id="SSF53300">
    <property type="entry name" value="vWA-like"/>
    <property type="match status" value="1"/>
</dbReference>
<evidence type="ECO:0000256" key="9">
    <source>
        <dbReference type="ARBA" id="ARBA00022833"/>
    </source>
</evidence>
<evidence type="ECO:0000259" key="20">
    <source>
        <dbReference type="Pfam" id="PF04815"/>
    </source>
</evidence>
<dbReference type="STRING" id="984485.A0A1E4RHV9"/>
<dbReference type="Gene3D" id="1.20.120.730">
    <property type="entry name" value="Sec23/Sec24 helical domain"/>
    <property type="match status" value="1"/>
</dbReference>
<dbReference type="EMBL" id="KV454542">
    <property type="protein sequence ID" value="ODV66695.1"/>
    <property type="molecule type" value="Genomic_DNA"/>
</dbReference>
<feature type="domain" description="Sec23/Sec24 trunk" evidence="19">
    <location>
        <begin position="118"/>
        <end position="404"/>
    </location>
</feature>
<keyword evidence="13 16" id="KW-0472">Membrane</keyword>
<dbReference type="GeneID" id="30993354"/>
<comment type="subcellular location">
    <subcellularLocation>
        <location evidence="16">Cytoplasm</location>
    </subcellularLocation>
    <subcellularLocation>
        <location evidence="1 16">Cytoplasmic vesicle</location>
        <location evidence="1 16">COPII-coated vesicle membrane</location>
        <topology evidence="1 16">Peripheral membrane protein</topology>
        <orientation evidence="1 16">Cytoplasmic side</orientation>
    </subcellularLocation>
    <subcellularLocation>
        <location evidence="2 16">Endoplasmic reticulum membrane</location>
        <topology evidence="2 16">Peripheral membrane protein</topology>
        <orientation evidence="2 16">Cytoplasmic side</orientation>
    </subcellularLocation>
    <subcellularLocation>
        <location evidence="16">Golgi apparatus membrane</location>
        <topology evidence="16">Peripheral membrane protein</topology>
        <orientation evidence="16">Cytoplasmic side</orientation>
    </subcellularLocation>
</comment>
<dbReference type="GO" id="GO:0005096">
    <property type="term" value="F:GTPase activator activity"/>
    <property type="evidence" value="ECO:0007669"/>
    <property type="project" value="TreeGrafter"/>
</dbReference>
<keyword evidence="6 16" id="KW-0963">Cytoplasm</keyword>
<evidence type="ECO:0000313" key="22">
    <source>
        <dbReference type="EMBL" id="ODV66695.1"/>
    </source>
</evidence>
<dbReference type="Pfam" id="PF04811">
    <property type="entry name" value="Sec23_trunk"/>
    <property type="match status" value="1"/>
</dbReference>
<dbReference type="SUPFAM" id="SSF81995">
    <property type="entry name" value="beta-sandwich domain of Sec23/24"/>
    <property type="match status" value="1"/>
</dbReference>
<evidence type="ECO:0000256" key="8">
    <source>
        <dbReference type="ARBA" id="ARBA00022824"/>
    </source>
</evidence>
<feature type="domain" description="Zinc finger Sec23/Sec24-type" evidence="18">
    <location>
        <begin position="56"/>
        <end position="90"/>
    </location>
</feature>
<evidence type="ECO:0000256" key="12">
    <source>
        <dbReference type="ARBA" id="ARBA00023034"/>
    </source>
</evidence>
<sequence>MDFEAREDVDGVRLSWNTLPKSKLQHQRNVIPLASMYTPLNNKSPQPCPLADKSQILRCRQCFSFLNPYVVANSGVWYCQFCEFGNVLEQDANGNFPLSINPDSSTIEYVTGRLSKFPPIFFYVVDTCFEVEDVEDAYQSLKESILLSLSQLPENALVGFISYGKHVQIHEINPMNGPKIHTFNGNKDYNLEQLQKSLGILLSNLKHQSESQLFGPIADMFLLSINMAEYQISSIIESLVTNTFPHHTMKQRPLRATGSALNIASLLLTSILGNHGTTGGHILTFVAGACTYGPGKIVGEYLKEPMRSHHDIDRSNKLQLPSVPNPITSRHNTKVDFSLVTNAKKFYKKITSNLVKLGLSCNFFIGSYDQVGLYEMDEVCYKTGGVVIMSDSFNTSIFKQSFIKFFQKQQPILDDNDENQPEEGEYLDMGFNATLEVRISKDLQIQGLIGNATSLPYNKSNRYIEQSVSSQPIGESNTNSWKLFNVNPQSTYAIYFDKLDSSGFGATFIQYIFHYQHPSGELRLKVTTIPLSVIADSDLVNLESGFDQETALVILARDAINKLQLSNNPDTNAKTVVESAAILKQLDKVLVDFCTRFAIYTKGRLESFKLSSTYAMLPQFMYHLRRSQFIQVFNNSPDETSYVRHVFMHEDVTNSLIMIQPSLLSYDVDTYGSVDETTGEVNNDPEPVLLDSMSLGSQKILLLDTFFQILIYHGSKVTEWRKANYHNLEGYEYFKAFLEAPKREAMEILMDRFPLPRFIDCDEGGSQARFLMAKLNPSTSYATNPNHMYGSSINTQLDVLTDDISLQLYMDHIQRIVIAKK</sequence>
<comment type="function">
    <text evidence="15 16">Component of the coat protein complex II (COPII) which promotes the formation of transport vesicles from the endoplasmic reticulum (ER). The coat has two main functions, the physical deformation of the endoplasmic reticulum membrane into vesicles and the selection of cargo molecules.</text>
</comment>
<dbReference type="Pfam" id="PF04810">
    <property type="entry name" value="zf-Sec23_Sec24"/>
    <property type="match status" value="1"/>
</dbReference>
<evidence type="ECO:0000256" key="14">
    <source>
        <dbReference type="ARBA" id="ARBA00023329"/>
    </source>
</evidence>
<evidence type="ECO:0000256" key="13">
    <source>
        <dbReference type="ARBA" id="ARBA00023136"/>
    </source>
</evidence>
<accession>A0A1E4RHV9</accession>
<evidence type="ECO:0000259" key="19">
    <source>
        <dbReference type="Pfam" id="PF04811"/>
    </source>
</evidence>
<evidence type="ECO:0000259" key="21">
    <source>
        <dbReference type="Pfam" id="PF08033"/>
    </source>
</evidence>
<dbReference type="InterPro" id="IPR006895">
    <property type="entry name" value="Znf_Sec23_Sec24"/>
</dbReference>
<dbReference type="SUPFAM" id="SSF82754">
    <property type="entry name" value="C-terminal, gelsolin-like domain of Sec23/24"/>
    <property type="match status" value="1"/>
</dbReference>
<evidence type="ECO:0000256" key="6">
    <source>
        <dbReference type="ARBA" id="ARBA00022490"/>
    </source>
</evidence>
<comment type="similarity">
    <text evidence="3 16">Belongs to the SEC23/SEC24 family. SEC23 subfamily.</text>
</comment>
<evidence type="ECO:0000256" key="2">
    <source>
        <dbReference type="ARBA" id="ARBA00004397"/>
    </source>
</evidence>
<dbReference type="Gene3D" id="2.60.40.1670">
    <property type="entry name" value="beta-sandwich domain of Sec23/24"/>
    <property type="match status" value="1"/>
</dbReference>
<dbReference type="GO" id="GO:0008270">
    <property type="term" value="F:zinc ion binding"/>
    <property type="evidence" value="ECO:0007669"/>
    <property type="project" value="InterPro"/>
</dbReference>
<keyword evidence="7 16" id="KW-0479">Metal-binding</keyword>
<dbReference type="GO" id="GO:0090110">
    <property type="term" value="P:COPII-coated vesicle cargo loading"/>
    <property type="evidence" value="ECO:0007669"/>
    <property type="project" value="TreeGrafter"/>
</dbReference>
<feature type="domain" description="Sec23/Sec24 beta-sandwich" evidence="21">
    <location>
        <begin position="430"/>
        <end position="533"/>
    </location>
</feature>
<dbReference type="InterPro" id="IPR006896">
    <property type="entry name" value="Sec23/24_trunk_dom"/>
</dbReference>
<dbReference type="Gene3D" id="3.40.50.410">
    <property type="entry name" value="von Willebrand factor, type A domain"/>
    <property type="match status" value="1"/>
</dbReference>
<feature type="domain" description="Gelsolin-like" evidence="17">
    <location>
        <begin position="682"/>
        <end position="771"/>
    </location>
</feature>
<dbReference type="SUPFAM" id="SSF82919">
    <property type="entry name" value="Zn-finger domain of Sec23/24"/>
    <property type="match status" value="1"/>
</dbReference>
<evidence type="ECO:0000256" key="11">
    <source>
        <dbReference type="ARBA" id="ARBA00022927"/>
    </source>
</evidence>
<evidence type="ECO:0000256" key="4">
    <source>
        <dbReference type="ARBA" id="ARBA00021212"/>
    </source>
</evidence>
<dbReference type="GO" id="GO:0005789">
    <property type="term" value="C:endoplasmic reticulum membrane"/>
    <property type="evidence" value="ECO:0007669"/>
    <property type="project" value="UniProtKB-SubCell"/>
</dbReference>
<dbReference type="GO" id="GO:0006886">
    <property type="term" value="P:intracellular protein transport"/>
    <property type="evidence" value="ECO:0007669"/>
    <property type="project" value="InterPro"/>
</dbReference>
<dbReference type="InterPro" id="IPR036180">
    <property type="entry name" value="Gelsolin-like_dom_sf"/>
</dbReference>
<keyword evidence="8 16" id="KW-0256">Endoplasmic reticulum</keyword>
<dbReference type="PANTHER" id="PTHR11141">
    <property type="entry name" value="PROTEIN TRANSPORT PROTEIN SEC23"/>
    <property type="match status" value="1"/>
</dbReference>
<keyword evidence="12 16" id="KW-0333">Golgi apparatus</keyword>
<evidence type="ECO:0000256" key="5">
    <source>
        <dbReference type="ARBA" id="ARBA00022448"/>
    </source>
</evidence>
<dbReference type="SUPFAM" id="SSF81811">
    <property type="entry name" value="Helical domain of Sec23/24"/>
    <property type="match status" value="1"/>
</dbReference>